<keyword evidence="7" id="KW-1185">Reference proteome</keyword>
<dbReference type="FunFam" id="3.40.50.10140:FF:000007">
    <property type="entry name" value="Disease resistance protein (TIR-NBS-LRR class)"/>
    <property type="match status" value="1"/>
</dbReference>
<keyword evidence="1" id="KW-0433">Leucine-rich repeat</keyword>
<accession>A0AAP0S8U7</accession>
<dbReference type="InterPro" id="IPR027417">
    <property type="entry name" value="P-loop_NTPase"/>
</dbReference>
<dbReference type="Pfam" id="PF23282">
    <property type="entry name" value="WHD_ROQ1"/>
    <property type="match status" value="1"/>
</dbReference>
<dbReference type="SUPFAM" id="SSF52200">
    <property type="entry name" value="Toll/Interleukin receptor TIR domain"/>
    <property type="match status" value="1"/>
</dbReference>
<dbReference type="SMART" id="SM00255">
    <property type="entry name" value="TIR"/>
    <property type="match status" value="1"/>
</dbReference>
<reference evidence="6 7" key="1">
    <citation type="journal article" date="2024" name="Plant J.">
        <title>Genome sequences and population genomics reveal climatic adaptation and genomic divergence between two closely related sweetgum species.</title>
        <authorList>
            <person name="Xu W.Q."/>
            <person name="Ren C.Q."/>
            <person name="Zhang X.Y."/>
            <person name="Comes H.P."/>
            <person name="Liu X.H."/>
            <person name="Li Y.G."/>
            <person name="Kettle C.J."/>
            <person name="Jalonen R."/>
            <person name="Gaisberger H."/>
            <person name="Ma Y.Z."/>
            <person name="Qiu Y.X."/>
        </authorList>
    </citation>
    <scope>NUCLEOTIDE SEQUENCE [LARGE SCALE GENOMIC DNA]</scope>
    <source>
        <strain evidence="6">Hangzhou</strain>
    </source>
</reference>
<name>A0AAP0S8U7_LIQFO</name>
<protein>
    <recommendedName>
        <fullName evidence="5">TIR domain-containing protein</fullName>
    </recommendedName>
</protein>
<dbReference type="GO" id="GO:0043531">
    <property type="term" value="F:ADP binding"/>
    <property type="evidence" value="ECO:0007669"/>
    <property type="project" value="InterPro"/>
</dbReference>
<dbReference type="Pfam" id="PF01582">
    <property type="entry name" value="TIR"/>
    <property type="match status" value="1"/>
</dbReference>
<evidence type="ECO:0000259" key="5">
    <source>
        <dbReference type="PROSITE" id="PS50104"/>
    </source>
</evidence>
<evidence type="ECO:0000313" key="6">
    <source>
        <dbReference type="EMBL" id="KAK9293148.1"/>
    </source>
</evidence>
<evidence type="ECO:0000256" key="3">
    <source>
        <dbReference type="ARBA" id="ARBA00022821"/>
    </source>
</evidence>
<dbReference type="InterPro" id="IPR000157">
    <property type="entry name" value="TIR_dom"/>
</dbReference>
<evidence type="ECO:0000313" key="7">
    <source>
        <dbReference type="Proteomes" id="UP001415857"/>
    </source>
</evidence>
<dbReference type="Gene3D" id="3.40.50.300">
    <property type="entry name" value="P-loop containing nucleotide triphosphate hydrolases"/>
    <property type="match status" value="1"/>
</dbReference>
<dbReference type="SUPFAM" id="SSF52540">
    <property type="entry name" value="P-loop containing nucleoside triphosphate hydrolases"/>
    <property type="match status" value="1"/>
</dbReference>
<dbReference type="PANTHER" id="PTHR11017">
    <property type="entry name" value="LEUCINE-RICH REPEAT-CONTAINING PROTEIN"/>
    <property type="match status" value="1"/>
</dbReference>
<dbReference type="InterPro" id="IPR058192">
    <property type="entry name" value="WHD_ROQ1-like"/>
</dbReference>
<feature type="domain" description="TIR" evidence="5">
    <location>
        <begin position="12"/>
        <end position="180"/>
    </location>
</feature>
<dbReference type="EMBL" id="JBBPBK010000001">
    <property type="protein sequence ID" value="KAK9293148.1"/>
    <property type="molecule type" value="Genomic_DNA"/>
</dbReference>
<dbReference type="InterPro" id="IPR042197">
    <property type="entry name" value="Apaf_helical"/>
</dbReference>
<gene>
    <name evidence="6" type="ORF">L1049_021134</name>
</gene>
<organism evidence="6 7">
    <name type="scientific">Liquidambar formosana</name>
    <name type="common">Formosan gum</name>
    <dbReference type="NCBI Taxonomy" id="63359"/>
    <lineage>
        <taxon>Eukaryota</taxon>
        <taxon>Viridiplantae</taxon>
        <taxon>Streptophyta</taxon>
        <taxon>Embryophyta</taxon>
        <taxon>Tracheophyta</taxon>
        <taxon>Spermatophyta</taxon>
        <taxon>Magnoliopsida</taxon>
        <taxon>eudicotyledons</taxon>
        <taxon>Gunneridae</taxon>
        <taxon>Pentapetalae</taxon>
        <taxon>Saxifragales</taxon>
        <taxon>Altingiaceae</taxon>
        <taxon>Liquidambar</taxon>
    </lineage>
</organism>
<evidence type="ECO:0000256" key="4">
    <source>
        <dbReference type="ARBA" id="ARBA00023027"/>
    </source>
</evidence>
<keyword evidence="4" id="KW-0520">NAD</keyword>
<dbReference type="SUPFAM" id="SSF46785">
    <property type="entry name" value="Winged helix' DNA-binding domain"/>
    <property type="match status" value="1"/>
</dbReference>
<dbReference type="Proteomes" id="UP001415857">
    <property type="component" value="Unassembled WGS sequence"/>
</dbReference>
<evidence type="ECO:0000256" key="1">
    <source>
        <dbReference type="ARBA" id="ARBA00022614"/>
    </source>
</evidence>
<dbReference type="Gene3D" id="1.10.8.430">
    <property type="entry name" value="Helical domain of apoptotic protease-activating factors"/>
    <property type="match status" value="1"/>
</dbReference>
<dbReference type="Gene3D" id="3.40.50.10140">
    <property type="entry name" value="Toll/interleukin-1 receptor homology (TIR) domain"/>
    <property type="match status" value="1"/>
</dbReference>
<dbReference type="PRINTS" id="PR00364">
    <property type="entry name" value="DISEASERSIST"/>
</dbReference>
<dbReference type="InterPro" id="IPR035897">
    <property type="entry name" value="Toll_tir_struct_dom_sf"/>
</dbReference>
<proteinExistence type="predicted"/>
<dbReference type="InterPro" id="IPR002182">
    <property type="entry name" value="NB-ARC"/>
</dbReference>
<dbReference type="PANTHER" id="PTHR11017:SF570">
    <property type="entry name" value="DISEASE RESISTANCE PROTEIN (TIR-NBS CLASS)-RELATED"/>
    <property type="match status" value="1"/>
</dbReference>
<dbReference type="Pfam" id="PF00931">
    <property type="entry name" value="NB-ARC"/>
    <property type="match status" value="1"/>
</dbReference>
<comment type="caution">
    <text evidence="6">The sequence shown here is derived from an EMBL/GenBank/DDBJ whole genome shotgun (WGS) entry which is preliminary data.</text>
</comment>
<keyword evidence="3" id="KW-0611">Plant defense</keyword>
<dbReference type="AlphaFoldDB" id="A0AAP0S8U7"/>
<sequence length="630" mass="73019">MDCEGNRNAPGREFEVFLSFCGDDTRKGFADMLYHDLESAEIRTFRDSENLHVGKAIGSDLLKAIRESKISIPIFSKNYASRQWCLRELVQMVECQKEPLEQKIFPIFYDVKPDDVKHQTGSYEAAFRGHTPVFDENTINGWKRALREVGDLKGWELDKETKGHEGELIKKIVSKVLLELKKNHMFVTSNLVGINHHIEKMMRLLNVKSTNVVGIHGMGGIGKTTIAKVIYNQLSVNFEYCCFLKNVQKRLQRDGLVTLQEELIKKILKRKNVDIFGVEDGCNMIRDMVCTKKVLIVLDNVDKKSQFDKLAGKRKWFDVEGSIIIVTTRNKEVLDEVDEIYEPSCMNFDHSLQLFSKLAFGEESPPEDFNFLSEEIVSTTEGLPLALTKIGMFLDKKGREIWGETLIERKERPHEKVHKKLATSFRALNYEQRAIFLDIACLFNEEDTLRPIYMWKDCGYYPKSMLTILQDRSLIKIGADNVLRMHGQLRDLGREIVRMEDKKNPGARSRLWVYEEALKIFKKQMGTNTIEALCLGPLGLKEDLEQGCHGRYFTNEQFSQLQSLRFLRVGYRDLAGDFHLLLPDLRWLHWCRRSANFILKNFHLENLVILDLSYSDITHDWEAWSQIKVS</sequence>
<dbReference type="InterPro" id="IPR044974">
    <property type="entry name" value="Disease_R_plants"/>
</dbReference>
<dbReference type="InterPro" id="IPR036390">
    <property type="entry name" value="WH_DNA-bd_sf"/>
</dbReference>
<keyword evidence="2" id="KW-0677">Repeat</keyword>
<dbReference type="PROSITE" id="PS50104">
    <property type="entry name" value="TIR"/>
    <property type="match status" value="1"/>
</dbReference>
<dbReference type="GO" id="GO:0006952">
    <property type="term" value="P:defense response"/>
    <property type="evidence" value="ECO:0007669"/>
    <property type="project" value="UniProtKB-KW"/>
</dbReference>
<dbReference type="GO" id="GO:0007165">
    <property type="term" value="P:signal transduction"/>
    <property type="evidence" value="ECO:0007669"/>
    <property type="project" value="InterPro"/>
</dbReference>
<evidence type="ECO:0000256" key="2">
    <source>
        <dbReference type="ARBA" id="ARBA00022737"/>
    </source>
</evidence>